<comment type="caution">
    <text evidence="2">The sequence shown here is derived from an EMBL/GenBank/DDBJ whole genome shotgun (WGS) entry which is preliminary data.</text>
</comment>
<evidence type="ECO:0000313" key="3">
    <source>
        <dbReference type="Proteomes" id="UP001567538"/>
    </source>
</evidence>
<feature type="region of interest" description="Disordered" evidence="1">
    <location>
        <begin position="1"/>
        <end position="66"/>
    </location>
</feature>
<evidence type="ECO:0000313" key="2">
    <source>
        <dbReference type="EMBL" id="KAL1536576.1"/>
    </source>
</evidence>
<name>A0ABD1G0I4_SALDI</name>
<dbReference type="EMBL" id="JBEAFC010000011">
    <property type="protein sequence ID" value="KAL1536576.1"/>
    <property type="molecule type" value="Genomic_DNA"/>
</dbReference>
<evidence type="ECO:0000256" key="1">
    <source>
        <dbReference type="SAM" id="MobiDB-lite"/>
    </source>
</evidence>
<feature type="compositionally biased region" description="Basic and acidic residues" evidence="1">
    <location>
        <begin position="1"/>
        <end position="13"/>
    </location>
</feature>
<keyword evidence="3" id="KW-1185">Reference proteome</keyword>
<gene>
    <name evidence="2" type="ORF">AAHA92_29205</name>
</gene>
<accession>A0ABD1G0I4</accession>
<sequence>MRDGHDTSRRDKCLPWNELEPNVSPQGDGWKTNVSPQGDGWKTNVSPHGDRRETFPHVSQGTTGDALGERPRYWLVRDQDQRPIVKIQVNGARCLTHRDGPRCHDARCTGTSHCTMMLYSRGRATMPRRLTRTRTGHAATTLNARFLARGRQRSHTRVVGIAEALTPRFIFLILPGLLR</sequence>
<dbReference type="Proteomes" id="UP001567538">
    <property type="component" value="Unassembled WGS sequence"/>
</dbReference>
<reference evidence="2 3" key="1">
    <citation type="submission" date="2024-06" db="EMBL/GenBank/DDBJ databases">
        <title>A chromosome level genome sequence of Diviner's sage (Salvia divinorum).</title>
        <authorList>
            <person name="Ford S.A."/>
            <person name="Ro D.-K."/>
            <person name="Ness R.W."/>
            <person name="Phillips M.A."/>
        </authorList>
    </citation>
    <scope>NUCLEOTIDE SEQUENCE [LARGE SCALE GENOMIC DNA]</scope>
    <source>
        <strain evidence="2">SAF-2024a</strain>
        <tissue evidence="2">Leaf</tissue>
    </source>
</reference>
<protein>
    <submittedName>
        <fullName evidence="2">Uncharacterized protein</fullName>
    </submittedName>
</protein>
<organism evidence="2 3">
    <name type="scientific">Salvia divinorum</name>
    <name type="common">Maria pastora</name>
    <name type="synonym">Diviner's sage</name>
    <dbReference type="NCBI Taxonomy" id="28513"/>
    <lineage>
        <taxon>Eukaryota</taxon>
        <taxon>Viridiplantae</taxon>
        <taxon>Streptophyta</taxon>
        <taxon>Embryophyta</taxon>
        <taxon>Tracheophyta</taxon>
        <taxon>Spermatophyta</taxon>
        <taxon>Magnoliopsida</taxon>
        <taxon>eudicotyledons</taxon>
        <taxon>Gunneridae</taxon>
        <taxon>Pentapetalae</taxon>
        <taxon>asterids</taxon>
        <taxon>lamiids</taxon>
        <taxon>Lamiales</taxon>
        <taxon>Lamiaceae</taxon>
        <taxon>Nepetoideae</taxon>
        <taxon>Mentheae</taxon>
        <taxon>Salviinae</taxon>
        <taxon>Salvia</taxon>
        <taxon>Salvia subgen. Calosphace</taxon>
    </lineage>
</organism>
<dbReference type="AlphaFoldDB" id="A0ABD1G0I4"/>
<proteinExistence type="predicted"/>